<evidence type="ECO:0000256" key="6">
    <source>
        <dbReference type="PROSITE-ProRule" id="PRU00023"/>
    </source>
</evidence>
<keyword evidence="6" id="KW-0040">ANK repeat</keyword>
<protein>
    <recommendedName>
        <fullName evidence="7">Protein kinase domain-containing protein</fullName>
    </recommendedName>
</protein>
<dbReference type="GO" id="GO:0004674">
    <property type="term" value="F:protein serine/threonine kinase activity"/>
    <property type="evidence" value="ECO:0007669"/>
    <property type="project" value="UniProtKB-KW"/>
</dbReference>
<name>A0A2K0UAR7_TRIHA</name>
<dbReference type="EMBL" id="MTYI01000056">
    <property type="protein sequence ID" value="PNP54871.1"/>
    <property type="molecule type" value="Genomic_DNA"/>
</dbReference>
<dbReference type="InterPro" id="IPR011009">
    <property type="entry name" value="Kinase-like_dom_sf"/>
</dbReference>
<feature type="domain" description="Protein kinase" evidence="7">
    <location>
        <begin position="1"/>
        <end position="67"/>
    </location>
</feature>
<dbReference type="PANTHER" id="PTHR24351">
    <property type="entry name" value="RIBOSOMAL PROTEIN S6 KINASE"/>
    <property type="match status" value="1"/>
</dbReference>
<keyword evidence="4" id="KW-0418">Kinase</keyword>
<proteinExistence type="predicted"/>
<dbReference type="PROSITE" id="PS50088">
    <property type="entry name" value="ANK_REPEAT"/>
    <property type="match status" value="1"/>
</dbReference>
<evidence type="ECO:0000256" key="4">
    <source>
        <dbReference type="ARBA" id="ARBA00022777"/>
    </source>
</evidence>
<keyword evidence="5" id="KW-0067">ATP-binding</keyword>
<dbReference type="SUPFAM" id="SSF56112">
    <property type="entry name" value="Protein kinase-like (PK-like)"/>
    <property type="match status" value="1"/>
</dbReference>
<keyword evidence="3" id="KW-0547">Nucleotide-binding</keyword>
<organism evidence="8 9">
    <name type="scientific">Trichoderma harzianum</name>
    <name type="common">Hypocrea lixii</name>
    <dbReference type="NCBI Taxonomy" id="5544"/>
    <lineage>
        <taxon>Eukaryota</taxon>
        <taxon>Fungi</taxon>
        <taxon>Dikarya</taxon>
        <taxon>Ascomycota</taxon>
        <taxon>Pezizomycotina</taxon>
        <taxon>Sordariomycetes</taxon>
        <taxon>Hypocreomycetidae</taxon>
        <taxon>Hypocreales</taxon>
        <taxon>Hypocreaceae</taxon>
        <taxon>Trichoderma</taxon>
    </lineage>
</organism>
<dbReference type="AlphaFoldDB" id="A0A2K0UAR7"/>
<dbReference type="PROSITE" id="PS50297">
    <property type="entry name" value="ANK_REP_REGION"/>
    <property type="match status" value="1"/>
</dbReference>
<feature type="repeat" description="ANK" evidence="6">
    <location>
        <begin position="375"/>
        <end position="407"/>
    </location>
</feature>
<dbReference type="InterPro" id="IPR000719">
    <property type="entry name" value="Prot_kinase_dom"/>
</dbReference>
<accession>A0A2K0UAR7</accession>
<evidence type="ECO:0000313" key="9">
    <source>
        <dbReference type="Proteomes" id="UP000236290"/>
    </source>
</evidence>
<dbReference type="InterPro" id="IPR036770">
    <property type="entry name" value="Ankyrin_rpt-contain_sf"/>
</dbReference>
<evidence type="ECO:0000256" key="3">
    <source>
        <dbReference type="ARBA" id="ARBA00022741"/>
    </source>
</evidence>
<evidence type="ECO:0000313" key="8">
    <source>
        <dbReference type="EMBL" id="PNP54871.1"/>
    </source>
</evidence>
<evidence type="ECO:0000256" key="1">
    <source>
        <dbReference type="ARBA" id="ARBA00022527"/>
    </source>
</evidence>
<dbReference type="Pfam" id="PF00023">
    <property type="entry name" value="Ank"/>
    <property type="match status" value="1"/>
</dbReference>
<dbReference type="SUPFAM" id="SSF48403">
    <property type="entry name" value="Ankyrin repeat"/>
    <property type="match status" value="1"/>
</dbReference>
<dbReference type="PROSITE" id="PS50011">
    <property type="entry name" value="PROTEIN_KINASE_DOM"/>
    <property type="match status" value="1"/>
</dbReference>
<dbReference type="InterPro" id="IPR002110">
    <property type="entry name" value="Ankyrin_rpt"/>
</dbReference>
<evidence type="ECO:0000256" key="2">
    <source>
        <dbReference type="ARBA" id="ARBA00022679"/>
    </source>
</evidence>
<reference evidence="8 9" key="1">
    <citation type="submission" date="2017-02" db="EMBL/GenBank/DDBJ databases">
        <title>Genomes of Trichoderma spp. with biocontrol activity.</title>
        <authorList>
            <person name="Gardiner D."/>
            <person name="Kazan K."/>
            <person name="Vos C."/>
            <person name="Harvey P."/>
        </authorList>
    </citation>
    <scope>NUCLEOTIDE SEQUENCE [LARGE SCALE GENOMIC DNA]</scope>
    <source>
        <strain evidence="8 9">Tr1</strain>
    </source>
</reference>
<keyword evidence="1" id="KW-0723">Serine/threonine-protein kinase</keyword>
<keyword evidence="2" id="KW-0808">Transferase</keyword>
<dbReference type="Proteomes" id="UP000236290">
    <property type="component" value="Unassembled WGS sequence"/>
</dbReference>
<dbReference type="OrthoDB" id="1278353at2759"/>
<dbReference type="Gene3D" id="1.25.40.20">
    <property type="entry name" value="Ankyrin repeat-containing domain"/>
    <property type="match status" value="1"/>
</dbReference>
<dbReference type="SMART" id="SM00248">
    <property type="entry name" value="ANK"/>
    <property type="match status" value="4"/>
</dbReference>
<dbReference type="Gene3D" id="1.10.510.10">
    <property type="entry name" value="Transferase(Phosphotransferase) domain 1"/>
    <property type="match status" value="1"/>
</dbReference>
<comment type="caution">
    <text evidence="8">The sequence shown here is derived from an EMBL/GenBank/DDBJ whole genome shotgun (WGS) entry which is preliminary data.</text>
</comment>
<gene>
    <name evidence="8" type="ORF">THARTR1_04560</name>
</gene>
<evidence type="ECO:0000256" key="5">
    <source>
        <dbReference type="ARBA" id="ARBA00022840"/>
    </source>
</evidence>
<dbReference type="GO" id="GO:0005524">
    <property type="term" value="F:ATP binding"/>
    <property type="evidence" value="ECO:0007669"/>
    <property type="project" value="UniProtKB-KW"/>
</dbReference>
<evidence type="ECO:0000259" key="7">
    <source>
        <dbReference type="PROSITE" id="PS50011"/>
    </source>
</evidence>
<sequence length="495" mass="55320">MLTGVPPFYAESTEKIHEKITSSETIVYPNSLPSSAKDLLAGLLERNPEQRLGAKRGAGEIKEHPFFDCIDWNRLRLREYHPDFKPPKITMPFTDSRKVRALAKAEVMKQFNQGPSYVSSLTTGQMTRPATVDYNKEYMEMRQGRFRVAGASLPPPRPSPPSPAVKIPIDDNPDWELVWDGETKVFYFYNCSNNARQLIVPQTFFPRQPLNQAHDGSSTGDVGNLPSQIQKEDALEAALKAGYTHMISQILHKYGGMDLNVQLYGFQRAPTLLEFAVEQEDANLLQLFVDESVPDTWGTALFLSVKKGHQEFVAILAKVADRVDLTRALGRAVGRKDTAVIGILLASGAKCDFEDSDRPPPPRGCCFPEISDNEDCMPPLVRAVKLGNMGLVQLLLAHGADVNVGYHGLHGDHRSLQVIDVTCGRVIEAAMELGHRDMVELFLEKGADIHLPQPTLQFHDCPMIPRSVYFRVRMGLREVEAAWQSTRDSDEWVVV</sequence>